<dbReference type="InterPro" id="IPR050190">
    <property type="entry name" value="UPF0213_domain"/>
</dbReference>
<evidence type="ECO:0000256" key="1">
    <source>
        <dbReference type="ARBA" id="ARBA00007435"/>
    </source>
</evidence>
<dbReference type="STRING" id="411684.HPDFL43_17972"/>
<evidence type="ECO:0000313" key="3">
    <source>
        <dbReference type="EMBL" id="EDQ35107.1"/>
    </source>
</evidence>
<dbReference type="InterPro" id="IPR000305">
    <property type="entry name" value="GIY-YIG_endonuc"/>
</dbReference>
<organism evidence="3 4">
    <name type="scientific">Hoeflea phototrophica (strain DSM 17068 / NCIMB 14078 / DFL-43)</name>
    <dbReference type="NCBI Taxonomy" id="411684"/>
    <lineage>
        <taxon>Bacteria</taxon>
        <taxon>Pseudomonadati</taxon>
        <taxon>Pseudomonadota</taxon>
        <taxon>Alphaproteobacteria</taxon>
        <taxon>Hyphomicrobiales</taxon>
        <taxon>Rhizobiaceae</taxon>
        <taxon>Hoeflea</taxon>
    </lineage>
</organism>
<dbReference type="EMBL" id="ABIA03000005">
    <property type="protein sequence ID" value="EDQ35107.1"/>
    <property type="molecule type" value="Genomic_DNA"/>
</dbReference>
<dbReference type="PANTHER" id="PTHR34477">
    <property type="entry name" value="UPF0213 PROTEIN YHBQ"/>
    <property type="match status" value="1"/>
</dbReference>
<dbReference type="SMART" id="SM00465">
    <property type="entry name" value="GIYc"/>
    <property type="match status" value="1"/>
</dbReference>
<comment type="caution">
    <text evidence="3">The sequence shown here is derived from an EMBL/GenBank/DDBJ whole genome shotgun (WGS) entry which is preliminary data.</text>
</comment>
<dbReference type="Proteomes" id="UP000004291">
    <property type="component" value="Chromosome"/>
</dbReference>
<dbReference type="AlphaFoldDB" id="A9CTU4"/>
<comment type="similarity">
    <text evidence="1">Belongs to the UPF0213 family.</text>
</comment>
<dbReference type="PROSITE" id="PS50164">
    <property type="entry name" value="GIY_YIG"/>
    <property type="match status" value="1"/>
</dbReference>
<proteinExistence type="inferred from homology"/>
<protein>
    <submittedName>
        <fullName evidence="3">Putative endonuclease containing a URI domain protein</fullName>
    </submittedName>
</protein>
<keyword evidence="3" id="KW-0255">Endonuclease</keyword>
<reference evidence="3 4" key="2">
    <citation type="submission" date="2012-06" db="EMBL/GenBank/DDBJ databases">
        <authorList>
            <person name="Fiebig A."/>
        </authorList>
    </citation>
    <scope>NUCLEOTIDE SEQUENCE [LARGE SCALE GENOMIC DNA]</scope>
    <source>
        <strain evidence="3 4">DFL-43</strain>
    </source>
</reference>
<reference evidence="3 4" key="1">
    <citation type="submission" date="2007-10" db="EMBL/GenBank/DDBJ databases">
        <authorList>
            <person name="Wagner-Dobler I."/>
            <person name="Ferriera S."/>
            <person name="Johnson J."/>
            <person name="Kravitz S."/>
            <person name="Beeson K."/>
            <person name="Sutton G."/>
            <person name="Rogers Y.-H."/>
            <person name="Friedman R."/>
            <person name="Frazier M."/>
            <person name="Venter J.C."/>
        </authorList>
    </citation>
    <scope>NUCLEOTIDE SEQUENCE [LARGE SCALE GENOMIC DNA]</scope>
    <source>
        <strain evidence="3 4">DFL-43</strain>
    </source>
</reference>
<evidence type="ECO:0000313" key="4">
    <source>
        <dbReference type="Proteomes" id="UP000004291"/>
    </source>
</evidence>
<dbReference type="HOGENOM" id="CLU_135650_3_1_5"/>
<keyword evidence="3" id="KW-0378">Hydrolase</keyword>
<keyword evidence="3" id="KW-0540">Nuclease</keyword>
<feature type="domain" description="GIY-YIG" evidence="2">
    <location>
        <begin position="1"/>
        <end position="77"/>
    </location>
</feature>
<dbReference type="RefSeq" id="WP_007199339.1">
    <property type="nucleotide sequence ID" value="NZ_CM002917.1"/>
</dbReference>
<dbReference type="Gene3D" id="3.40.1440.10">
    <property type="entry name" value="GIY-YIG endonuclease"/>
    <property type="match status" value="1"/>
</dbReference>
<dbReference type="Pfam" id="PF01541">
    <property type="entry name" value="GIY-YIG"/>
    <property type="match status" value="1"/>
</dbReference>
<dbReference type="SUPFAM" id="SSF82771">
    <property type="entry name" value="GIY-YIG endonuclease"/>
    <property type="match status" value="1"/>
</dbReference>
<accession>A9CTU4</accession>
<dbReference type="eggNOG" id="COG2827">
    <property type="taxonomic scope" value="Bacteria"/>
</dbReference>
<evidence type="ECO:0000259" key="2">
    <source>
        <dbReference type="PROSITE" id="PS50164"/>
    </source>
</evidence>
<dbReference type="InterPro" id="IPR035901">
    <property type="entry name" value="GIY-YIG_endonuc_sf"/>
</dbReference>
<sequence length="94" mass="11299">MTGYVYIVTNHKHGTLYIGVTSDLARRIHEHREAGTPGFASKYGCRQLVWYEEHFNIAGAIQREKSLKRWYRKWKIELIESVNPDWRDLYDELW</sequence>
<dbReference type="CDD" id="cd10448">
    <property type="entry name" value="GIY-YIG_unchar_3"/>
    <property type="match status" value="1"/>
</dbReference>
<dbReference type="PANTHER" id="PTHR34477:SF5">
    <property type="entry name" value="BSL5627 PROTEIN"/>
    <property type="match status" value="1"/>
</dbReference>
<keyword evidence="4" id="KW-1185">Reference proteome</keyword>
<gene>
    <name evidence="3" type="ORF">HPDFL43_17972</name>
</gene>
<dbReference type="OrthoDB" id="287318at2"/>
<dbReference type="GO" id="GO:0004519">
    <property type="term" value="F:endonuclease activity"/>
    <property type="evidence" value="ECO:0007669"/>
    <property type="project" value="UniProtKB-KW"/>
</dbReference>
<name>A9CTU4_HOEPD</name>